<dbReference type="PROSITE" id="PS00189">
    <property type="entry name" value="LIPOYL"/>
    <property type="match status" value="1"/>
</dbReference>
<comment type="cofactor">
    <cofactor evidence="1">
        <name>(R)-lipoate</name>
        <dbReference type="ChEBI" id="CHEBI:83088"/>
    </cofactor>
</comment>
<proteinExistence type="inferred from homology"/>
<evidence type="ECO:0000259" key="12">
    <source>
        <dbReference type="PROSITE" id="PS50968"/>
    </source>
</evidence>
<dbReference type="Pfam" id="PF00364">
    <property type="entry name" value="Biotin_lipoyl"/>
    <property type="match status" value="1"/>
</dbReference>
<evidence type="ECO:0000256" key="1">
    <source>
        <dbReference type="ARBA" id="ARBA00001938"/>
    </source>
</evidence>
<dbReference type="CDD" id="cd06849">
    <property type="entry name" value="lipoyl_domain"/>
    <property type="match status" value="1"/>
</dbReference>
<dbReference type="Proteomes" id="UP001301350">
    <property type="component" value="Unassembled WGS sequence"/>
</dbReference>
<keyword evidence="5" id="KW-0816">Tricarboxylic acid cycle</keyword>
<evidence type="ECO:0000256" key="7">
    <source>
        <dbReference type="ARBA" id="ARBA00022823"/>
    </source>
</evidence>
<dbReference type="NCBIfam" id="NF004309">
    <property type="entry name" value="PRK05704.1"/>
    <property type="match status" value="1"/>
</dbReference>
<dbReference type="SUPFAM" id="SSF52777">
    <property type="entry name" value="CoA-dependent acyltransferases"/>
    <property type="match status" value="1"/>
</dbReference>
<comment type="pathway">
    <text evidence="2">Amino-acid degradation; L-lysine degradation via saccharopine pathway; glutaryl-CoA from L-lysine: step 6/6.</text>
</comment>
<feature type="region of interest" description="Disordered" evidence="11">
    <location>
        <begin position="191"/>
        <end position="247"/>
    </location>
</feature>
<dbReference type="GO" id="GO:0004149">
    <property type="term" value="F:dihydrolipoyllysine-residue succinyltransferase activity"/>
    <property type="evidence" value="ECO:0007669"/>
    <property type="project" value="UniProtKB-EC"/>
</dbReference>
<keyword evidence="7" id="KW-0450">Lipoyl</keyword>
<keyword evidence="14" id="KW-1185">Reference proteome</keyword>
<dbReference type="InterPro" id="IPR003016">
    <property type="entry name" value="2-oxoA_DH_lipoyl-BS"/>
</dbReference>
<dbReference type="Gene3D" id="3.30.559.10">
    <property type="entry name" value="Chloramphenicol acetyltransferase-like domain"/>
    <property type="match status" value="1"/>
</dbReference>
<comment type="similarity">
    <text evidence="3">Belongs to the 2-oxoacid dehydrogenase family.</text>
</comment>
<dbReference type="GO" id="GO:0045252">
    <property type="term" value="C:oxoglutarate dehydrogenase complex"/>
    <property type="evidence" value="ECO:0007669"/>
    <property type="project" value="InterPro"/>
</dbReference>
<accession>A0AAV9IWJ4</accession>
<evidence type="ECO:0000256" key="9">
    <source>
        <dbReference type="ARBA" id="ARBA00023315"/>
    </source>
</evidence>
<dbReference type="PANTHER" id="PTHR43416:SF5">
    <property type="entry name" value="DIHYDROLIPOYLLYSINE-RESIDUE SUCCINYLTRANSFERASE COMPONENT OF 2-OXOGLUTARATE DEHYDROGENASE COMPLEX, MITOCHONDRIAL"/>
    <property type="match status" value="1"/>
</dbReference>
<feature type="compositionally biased region" description="Basic and acidic residues" evidence="11">
    <location>
        <begin position="238"/>
        <end position="247"/>
    </location>
</feature>
<feature type="domain" description="Lipoyl-binding" evidence="12">
    <location>
        <begin position="113"/>
        <end position="188"/>
    </location>
</feature>
<keyword evidence="9" id="KW-0012">Acyltransferase</keyword>
<evidence type="ECO:0000256" key="6">
    <source>
        <dbReference type="ARBA" id="ARBA00022679"/>
    </source>
</evidence>
<name>A0AAV9IWJ4_CYACA</name>
<reference evidence="13 14" key="1">
    <citation type="submission" date="2022-07" db="EMBL/GenBank/DDBJ databases">
        <title>Genome-wide signatures of adaptation to extreme environments.</title>
        <authorList>
            <person name="Cho C.H."/>
            <person name="Yoon H.S."/>
        </authorList>
    </citation>
    <scope>NUCLEOTIDE SEQUENCE [LARGE SCALE GENOMIC DNA]</scope>
    <source>
        <strain evidence="13 14">DBV 063 E5</strain>
    </source>
</reference>
<evidence type="ECO:0000256" key="10">
    <source>
        <dbReference type="ARBA" id="ARBA00032406"/>
    </source>
</evidence>
<evidence type="ECO:0000256" key="3">
    <source>
        <dbReference type="ARBA" id="ARBA00007317"/>
    </source>
</evidence>
<dbReference type="FunFam" id="3.30.559.10:FF:000007">
    <property type="entry name" value="Dihydrolipoamide acetyltransferase component of pyruvate dehydrogenase complex"/>
    <property type="match status" value="1"/>
</dbReference>
<sequence length="512" mass="55320">MWAGRSAVGRLVGRCWRAVDGVRDRSAMRTAAERAMLTGWRTVRTRWGVALGARPVSEVPLAAMAATRLRVEQLGWRRDGLASTTGGQGWGRPMRRYAATSAHPKAAANAEAVQLVSVPTMGESITEGTVVALLKQPGDPVEEDEVVVQLETDKVTVDVRSPAAGVVREVLAAEGDNVEVGAGLFKVEVGAEAAARPRPKPAKESEAAESDDRPAAASMDPPEEPAPTYATPPPPPPDVEKGEEHAEAAAAQLNGRSVVQRGSAAAAAGQAMLQTDTFGERRVPMSRMRRRIAERLKQAQNTAAMLTTFNECDLSSLAEMRSSFKESFEKRYGTKLGYMSAFVKAAAIALEEQAEVNALIDGNDIVYRDYIDISVAVSTPTGLMAPVLRGVENMSFADIERQLADFGKRARDGQIQLEELQGGTFTISNGGVFGSLLSTPIINMPQSAILGMHAIQRRPVAVNEQIVVRPMMYLALSYDHRLIDGREAVTFLRRIKALIEDPRRMLVGVYGF</sequence>
<feature type="compositionally biased region" description="Basic and acidic residues" evidence="11">
    <location>
        <begin position="201"/>
        <end position="214"/>
    </location>
</feature>
<evidence type="ECO:0000313" key="13">
    <source>
        <dbReference type="EMBL" id="KAK4536690.1"/>
    </source>
</evidence>
<dbReference type="SUPFAM" id="SSF51230">
    <property type="entry name" value="Single hybrid motif"/>
    <property type="match status" value="1"/>
</dbReference>
<dbReference type="InterPro" id="IPR000089">
    <property type="entry name" value="Biotin_lipoyl"/>
</dbReference>
<dbReference type="EMBL" id="JANCYW010000009">
    <property type="protein sequence ID" value="KAK4536690.1"/>
    <property type="molecule type" value="Genomic_DNA"/>
</dbReference>
<keyword evidence="6" id="KW-0808">Transferase</keyword>
<dbReference type="InterPro" id="IPR006255">
    <property type="entry name" value="SucB"/>
</dbReference>
<organism evidence="13 14">
    <name type="scientific">Cyanidium caldarium</name>
    <name type="common">Red alga</name>
    <dbReference type="NCBI Taxonomy" id="2771"/>
    <lineage>
        <taxon>Eukaryota</taxon>
        <taxon>Rhodophyta</taxon>
        <taxon>Bangiophyceae</taxon>
        <taxon>Cyanidiales</taxon>
        <taxon>Cyanidiaceae</taxon>
        <taxon>Cyanidium</taxon>
    </lineage>
</organism>
<dbReference type="Gene3D" id="2.40.50.100">
    <property type="match status" value="1"/>
</dbReference>
<dbReference type="PANTHER" id="PTHR43416">
    <property type="entry name" value="DIHYDROLIPOYLLYSINE-RESIDUE SUCCINYLTRANSFERASE COMPONENT OF 2-OXOGLUTARATE DEHYDROGENASE COMPLEX, MITOCHONDRIAL-RELATED"/>
    <property type="match status" value="1"/>
</dbReference>
<dbReference type="InterPro" id="IPR050537">
    <property type="entry name" value="2-oxoacid_dehydrogenase"/>
</dbReference>
<evidence type="ECO:0000256" key="8">
    <source>
        <dbReference type="ARBA" id="ARBA00022946"/>
    </source>
</evidence>
<dbReference type="Pfam" id="PF00198">
    <property type="entry name" value="2-oxoacid_dh"/>
    <property type="match status" value="1"/>
</dbReference>
<dbReference type="InterPro" id="IPR011053">
    <property type="entry name" value="Single_hybrid_motif"/>
</dbReference>
<evidence type="ECO:0000256" key="5">
    <source>
        <dbReference type="ARBA" id="ARBA00022532"/>
    </source>
</evidence>
<dbReference type="EC" id="2.3.1.61" evidence="4"/>
<dbReference type="NCBIfam" id="TIGR01347">
    <property type="entry name" value="sucB"/>
    <property type="match status" value="1"/>
</dbReference>
<dbReference type="InterPro" id="IPR001078">
    <property type="entry name" value="2-oxoacid_DH_actylTfrase"/>
</dbReference>
<dbReference type="GO" id="GO:0006099">
    <property type="term" value="P:tricarboxylic acid cycle"/>
    <property type="evidence" value="ECO:0007669"/>
    <property type="project" value="UniProtKB-KW"/>
</dbReference>
<dbReference type="PROSITE" id="PS50968">
    <property type="entry name" value="BIOTINYL_LIPOYL"/>
    <property type="match status" value="1"/>
</dbReference>
<protein>
    <recommendedName>
        <fullName evidence="4">dihydrolipoyllysine-residue succinyltransferase</fullName>
        <ecNumber evidence="4">2.3.1.61</ecNumber>
    </recommendedName>
    <alternativeName>
        <fullName evidence="10">2-oxoglutarate dehydrogenase complex component E2</fullName>
    </alternativeName>
</protein>
<comment type="caution">
    <text evidence="13">The sequence shown here is derived from an EMBL/GenBank/DDBJ whole genome shotgun (WGS) entry which is preliminary data.</text>
</comment>
<keyword evidence="8" id="KW-0809">Transit peptide</keyword>
<evidence type="ECO:0000256" key="4">
    <source>
        <dbReference type="ARBA" id="ARBA00012945"/>
    </source>
</evidence>
<dbReference type="InterPro" id="IPR023213">
    <property type="entry name" value="CAT-like_dom_sf"/>
</dbReference>
<evidence type="ECO:0000313" key="14">
    <source>
        <dbReference type="Proteomes" id="UP001301350"/>
    </source>
</evidence>
<dbReference type="AlphaFoldDB" id="A0AAV9IWJ4"/>
<evidence type="ECO:0000256" key="11">
    <source>
        <dbReference type="SAM" id="MobiDB-lite"/>
    </source>
</evidence>
<gene>
    <name evidence="13" type="ORF">CDCA_CDCA09G2715</name>
</gene>
<evidence type="ECO:0000256" key="2">
    <source>
        <dbReference type="ARBA" id="ARBA00005145"/>
    </source>
</evidence>